<evidence type="ECO:0000313" key="2">
    <source>
        <dbReference type="EMBL" id="AZL58488.1"/>
    </source>
</evidence>
<keyword evidence="1" id="KW-0732">Signal</keyword>
<feature type="signal peptide" evidence="1">
    <location>
        <begin position="1"/>
        <end position="26"/>
    </location>
</feature>
<proteinExistence type="predicted"/>
<dbReference type="Proteomes" id="UP000282002">
    <property type="component" value="Chromosome"/>
</dbReference>
<evidence type="ECO:0000313" key="3">
    <source>
        <dbReference type="Proteomes" id="UP000282002"/>
    </source>
</evidence>
<name>A0A3S8U4J5_9RHOB</name>
<dbReference type="AlphaFoldDB" id="A0A3S8U4J5"/>
<dbReference type="EMBL" id="CP034328">
    <property type="protein sequence ID" value="AZL58488.1"/>
    <property type="molecule type" value="Genomic_DNA"/>
</dbReference>
<evidence type="ECO:0000256" key="1">
    <source>
        <dbReference type="SAM" id="SignalP"/>
    </source>
</evidence>
<organism evidence="2 3">
    <name type="scientific">Tabrizicola piscis</name>
    <dbReference type="NCBI Taxonomy" id="2494374"/>
    <lineage>
        <taxon>Bacteria</taxon>
        <taxon>Pseudomonadati</taxon>
        <taxon>Pseudomonadota</taxon>
        <taxon>Alphaproteobacteria</taxon>
        <taxon>Rhodobacterales</taxon>
        <taxon>Paracoccaceae</taxon>
        <taxon>Tabrizicola</taxon>
    </lineage>
</organism>
<feature type="chain" id="PRO_5019559629" evidence="1">
    <location>
        <begin position="27"/>
        <end position="138"/>
    </location>
</feature>
<accession>A0A3S8U4J5</accession>
<reference evidence="2 3" key="1">
    <citation type="submission" date="2018-12" db="EMBL/GenBank/DDBJ databases">
        <title>Complete genome sequencing of Tabrizicola sp. K13M18.</title>
        <authorList>
            <person name="Bae J.-W."/>
        </authorList>
    </citation>
    <scope>NUCLEOTIDE SEQUENCE [LARGE SCALE GENOMIC DNA]</scope>
    <source>
        <strain evidence="2 3">K13M18</strain>
    </source>
</reference>
<sequence>MQGTSPHIDDMKLALALCLVAAPAFAQDTAPTPAPPAEEDEGFSLMEEGAKLVLRGLLSEMEPAIDEMEKALTEIGPALEGLGEEVGPKLRQLIALIDDFKNYDAPVMLPNGDIIIRRNAPLVPKPEFAPGPNGEIDL</sequence>
<gene>
    <name evidence="2" type="ORF">EI545_06375</name>
</gene>
<protein>
    <submittedName>
        <fullName evidence="2">AAA+ family ATPase</fullName>
    </submittedName>
</protein>
<dbReference type="OrthoDB" id="7308154at2"/>
<dbReference type="KEGG" id="taw:EI545_06375"/>
<keyword evidence="3" id="KW-1185">Reference proteome</keyword>